<keyword evidence="1" id="KW-0812">Transmembrane</keyword>
<keyword evidence="3" id="KW-1185">Reference proteome</keyword>
<sequence length="547" mass="61179">MPPIGYIDVGGNRNNNSSSGSNDSNIHLVPTPLEYFLGSFAPTILSLLFSLPWLFLDVMAKRMEPFYKLSSSQGARASESLCVSYHTMLPETWQAFLLLFRKDWVVSLTSFLVTLSQILTMLSSDAVQIGVIGDDCRANVQCYGALAVSLGPARALEIIMGVMILFTIVLAALLWKRQSRLQSEPFSLAGVAILANDPLTLRRIQEQVYQPDEQPGNEWVASWEDDTRYRIMTFRNEDGTLRNGLIQDTRERSTTSLPSFDTKGTQAIRPRAEYEPTKRSNPIVWETIVLLLFVVGILTITIWYYLNDDQVDPFERFLSGQGFGVRFLFTGVGIVINGLWEKLFLRITMLLPYVNMSGSTPAQAQDSVLFKPSSSPISALFSKSTYRHFSLGLVTLNSNLALVLTIALTNVPFSNQRAMLDFLACIFLSWGILGVMILSLLVLLAVVHAPELPLPPDSIATKLFFLSAGPTIPRLFGPFSMLNTEDRDKAITNSDAGWAKYRFGWLRYWDQEMVHLKGQVTSVQVSNGTLEEKAMTLGIEFEECIMR</sequence>
<gene>
    <name evidence="2" type="ORF">QBC41DRAFT_280106</name>
</gene>
<feature type="transmembrane region" description="Helical" evidence="1">
    <location>
        <begin position="158"/>
        <end position="175"/>
    </location>
</feature>
<accession>A0AA40D868</accession>
<feature type="transmembrane region" description="Helical" evidence="1">
    <location>
        <begin position="389"/>
        <end position="408"/>
    </location>
</feature>
<feature type="transmembrane region" description="Helical" evidence="1">
    <location>
        <begin position="35"/>
        <end position="56"/>
    </location>
</feature>
<evidence type="ECO:0000256" key="1">
    <source>
        <dbReference type="SAM" id="Phobius"/>
    </source>
</evidence>
<dbReference type="EMBL" id="JAULSY010000081">
    <property type="protein sequence ID" value="KAK0666862.1"/>
    <property type="molecule type" value="Genomic_DNA"/>
</dbReference>
<protein>
    <submittedName>
        <fullName evidence="2">Uncharacterized protein</fullName>
    </submittedName>
</protein>
<feature type="transmembrane region" description="Helical" evidence="1">
    <location>
        <begin position="420"/>
        <end position="447"/>
    </location>
</feature>
<keyword evidence="1" id="KW-1133">Transmembrane helix</keyword>
<dbReference type="InterPro" id="IPR021840">
    <property type="entry name" value="DUF3433"/>
</dbReference>
<feature type="transmembrane region" description="Helical" evidence="1">
    <location>
        <begin position="104"/>
        <end position="122"/>
    </location>
</feature>
<dbReference type="PANTHER" id="PTHR37544">
    <property type="entry name" value="SPRAY-RELATED"/>
    <property type="match status" value="1"/>
</dbReference>
<dbReference type="AlphaFoldDB" id="A0AA40D868"/>
<keyword evidence="1" id="KW-0472">Membrane</keyword>
<dbReference type="Pfam" id="PF11915">
    <property type="entry name" value="DUF3433"/>
    <property type="match status" value="2"/>
</dbReference>
<dbReference type="PANTHER" id="PTHR37544:SF3">
    <property type="entry name" value="SPRAY"/>
    <property type="match status" value="1"/>
</dbReference>
<evidence type="ECO:0000313" key="3">
    <source>
        <dbReference type="Proteomes" id="UP001174997"/>
    </source>
</evidence>
<feature type="transmembrane region" description="Helical" evidence="1">
    <location>
        <begin position="283"/>
        <end position="306"/>
    </location>
</feature>
<comment type="caution">
    <text evidence="2">The sequence shown here is derived from an EMBL/GenBank/DDBJ whole genome shotgun (WGS) entry which is preliminary data.</text>
</comment>
<feature type="transmembrane region" description="Helical" evidence="1">
    <location>
        <begin position="318"/>
        <end position="340"/>
    </location>
</feature>
<organism evidence="2 3">
    <name type="scientific">Cercophora samala</name>
    <dbReference type="NCBI Taxonomy" id="330535"/>
    <lineage>
        <taxon>Eukaryota</taxon>
        <taxon>Fungi</taxon>
        <taxon>Dikarya</taxon>
        <taxon>Ascomycota</taxon>
        <taxon>Pezizomycotina</taxon>
        <taxon>Sordariomycetes</taxon>
        <taxon>Sordariomycetidae</taxon>
        <taxon>Sordariales</taxon>
        <taxon>Lasiosphaeriaceae</taxon>
        <taxon>Cercophora</taxon>
    </lineage>
</organism>
<proteinExistence type="predicted"/>
<name>A0AA40D868_9PEZI</name>
<dbReference type="Proteomes" id="UP001174997">
    <property type="component" value="Unassembled WGS sequence"/>
</dbReference>
<evidence type="ECO:0000313" key="2">
    <source>
        <dbReference type="EMBL" id="KAK0666862.1"/>
    </source>
</evidence>
<reference evidence="2" key="1">
    <citation type="submission" date="2023-06" db="EMBL/GenBank/DDBJ databases">
        <title>Genome-scale phylogeny and comparative genomics of the fungal order Sordariales.</title>
        <authorList>
            <consortium name="Lawrence Berkeley National Laboratory"/>
            <person name="Hensen N."/>
            <person name="Bonometti L."/>
            <person name="Westerberg I."/>
            <person name="Brannstrom I.O."/>
            <person name="Guillou S."/>
            <person name="Cros-Aarteil S."/>
            <person name="Calhoun S."/>
            <person name="Haridas S."/>
            <person name="Kuo A."/>
            <person name="Mondo S."/>
            <person name="Pangilinan J."/>
            <person name="Riley R."/>
            <person name="Labutti K."/>
            <person name="Andreopoulos B."/>
            <person name="Lipzen A."/>
            <person name="Chen C."/>
            <person name="Yanf M."/>
            <person name="Daum C."/>
            <person name="Ng V."/>
            <person name="Clum A."/>
            <person name="Steindorff A."/>
            <person name="Ohm R."/>
            <person name="Martin F."/>
            <person name="Silar P."/>
            <person name="Natvig D."/>
            <person name="Lalanne C."/>
            <person name="Gautier V."/>
            <person name="Ament-Velasquez S.L."/>
            <person name="Kruys A."/>
            <person name="Hutchinson M.I."/>
            <person name="Powell A.J."/>
            <person name="Barry K."/>
            <person name="Miller A.N."/>
            <person name="Grigoriev I.V."/>
            <person name="Debuchy R."/>
            <person name="Gladieux P."/>
            <person name="Thoren M.H."/>
            <person name="Johannesson H."/>
        </authorList>
    </citation>
    <scope>NUCLEOTIDE SEQUENCE</scope>
    <source>
        <strain evidence="2">CBS 307.81</strain>
    </source>
</reference>